<dbReference type="Proteomes" id="UP000295444">
    <property type="component" value="Unassembled WGS sequence"/>
</dbReference>
<dbReference type="CDD" id="cd00090">
    <property type="entry name" value="HTH_ARSR"/>
    <property type="match status" value="1"/>
</dbReference>
<dbReference type="InterPro" id="IPR052362">
    <property type="entry name" value="HTH-GbsR_regulator"/>
</dbReference>
<reference evidence="5 6" key="1">
    <citation type="submission" date="2019-03" db="EMBL/GenBank/DDBJ databases">
        <title>Genomic Encyclopedia of Type Strains, Phase IV (KMG-IV): sequencing the most valuable type-strain genomes for metagenomic binning, comparative biology and taxonomic classification.</title>
        <authorList>
            <person name="Goeker M."/>
        </authorList>
    </citation>
    <scope>NUCLEOTIDE SEQUENCE [LARGE SCALE GENOMIC DNA]</scope>
    <source>
        <strain evidence="5 6">DSM 45361</strain>
    </source>
</reference>
<organism evidence="5 6">
    <name type="scientific">Labedaea rhizosphaerae</name>
    <dbReference type="NCBI Taxonomy" id="598644"/>
    <lineage>
        <taxon>Bacteria</taxon>
        <taxon>Bacillati</taxon>
        <taxon>Actinomycetota</taxon>
        <taxon>Actinomycetes</taxon>
        <taxon>Pseudonocardiales</taxon>
        <taxon>Pseudonocardiaceae</taxon>
        <taxon>Labedaea</taxon>
    </lineage>
</organism>
<dbReference type="EMBL" id="SNXZ01000001">
    <property type="protein sequence ID" value="TDQ04891.1"/>
    <property type="molecule type" value="Genomic_DNA"/>
</dbReference>
<dbReference type="Gene3D" id="1.10.10.10">
    <property type="entry name" value="Winged helix-like DNA-binding domain superfamily/Winged helix DNA-binding domain"/>
    <property type="match status" value="1"/>
</dbReference>
<dbReference type="PANTHER" id="PTHR38465">
    <property type="entry name" value="HTH-TYPE TRANSCRIPTIONAL REGULATOR MJ1563-RELATED"/>
    <property type="match status" value="1"/>
</dbReference>
<gene>
    <name evidence="5" type="ORF">EV186_101852</name>
</gene>
<dbReference type="InterPro" id="IPR011991">
    <property type="entry name" value="ArsR-like_HTH"/>
</dbReference>
<dbReference type="InterPro" id="IPR036388">
    <property type="entry name" value="WH-like_DNA-bd_sf"/>
</dbReference>
<evidence type="ECO:0000313" key="5">
    <source>
        <dbReference type="EMBL" id="TDQ04891.1"/>
    </source>
</evidence>
<feature type="domain" description="HTH marR-type" evidence="4">
    <location>
        <begin position="30"/>
        <end position="90"/>
    </location>
</feature>
<dbReference type="Gene3D" id="1.10.287.160">
    <property type="entry name" value="HR1 repeat"/>
    <property type="match status" value="1"/>
</dbReference>
<comment type="caution">
    <text evidence="5">The sequence shown here is derived from an EMBL/GenBank/DDBJ whole genome shotgun (WGS) entry which is preliminary data.</text>
</comment>
<accession>A0A4R6SLZ5</accession>
<sequence>MRVSQNGGAARDPDAVARFVEEFALLLNESGIPRMPARTLAALMVDDRGRLTAAQLAEQLGVSPAAISGAVRYLMQVQLIVRKREPGDKRDHYSLLDDPWYEAIMSRDKELVRWQSMLEEGARAAGVDTSAGRRLSQARRFFAFVHAELPGLMDRWRAQEQRG</sequence>
<name>A0A4R6SLZ5_LABRH</name>
<dbReference type="InterPro" id="IPR000835">
    <property type="entry name" value="HTH_MarR-typ"/>
</dbReference>
<proteinExistence type="predicted"/>
<dbReference type="SUPFAM" id="SSF46785">
    <property type="entry name" value="Winged helix' DNA-binding domain"/>
    <property type="match status" value="1"/>
</dbReference>
<keyword evidence="2" id="KW-0238">DNA-binding</keyword>
<dbReference type="PANTHER" id="PTHR38465:SF2">
    <property type="entry name" value="HTH-TYPE TRANSCRIPTIONAL REGULATOR MMPR5"/>
    <property type="match status" value="1"/>
</dbReference>
<protein>
    <submittedName>
        <fullName evidence="5">MarR family protein</fullName>
    </submittedName>
</protein>
<evidence type="ECO:0000313" key="6">
    <source>
        <dbReference type="Proteomes" id="UP000295444"/>
    </source>
</evidence>
<keyword evidence="1" id="KW-0805">Transcription regulation</keyword>
<keyword evidence="6" id="KW-1185">Reference proteome</keyword>
<dbReference type="InterPro" id="IPR036390">
    <property type="entry name" value="WH_DNA-bd_sf"/>
</dbReference>
<evidence type="ECO:0000256" key="1">
    <source>
        <dbReference type="ARBA" id="ARBA00023015"/>
    </source>
</evidence>
<evidence type="ECO:0000259" key="4">
    <source>
        <dbReference type="Pfam" id="PF12802"/>
    </source>
</evidence>
<dbReference type="GO" id="GO:0003700">
    <property type="term" value="F:DNA-binding transcription factor activity"/>
    <property type="evidence" value="ECO:0007669"/>
    <property type="project" value="InterPro"/>
</dbReference>
<evidence type="ECO:0000256" key="2">
    <source>
        <dbReference type="ARBA" id="ARBA00023125"/>
    </source>
</evidence>
<dbReference type="GO" id="GO:0003677">
    <property type="term" value="F:DNA binding"/>
    <property type="evidence" value="ECO:0007669"/>
    <property type="project" value="UniProtKB-KW"/>
</dbReference>
<evidence type="ECO:0000256" key="3">
    <source>
        <dbReference type="ARBA" id="ARBA00023163"/>
    </source>
</evidence>
<keyword evidence="3" id="KW-0804">Transcription</keyword>
<dbReference type="Pfam" id="PF12802">
    <property type="entry name" value="MarR_2"/>
    <property type="match status" value="1"/>
</dbReference>
<dbReference type="AlphaFoldDB" id="A0A4R6SLZ5"/>